<dbReference type="AlphaFoldDB" id="A0A545USR1"/>
<comment type="caution">
    <text evidence="1">The sequence shown here is derived from an EMBL/GenBank/DDBJ whole genome shotgun (WGS) entry which is preliminary data.</text>
</comment>
<dbReference type="EMBL" id="SPUK01000015">
    <property type="protein sequence ID" value="TQV92490.1"/>
    <property type="molecule type" value="Genomic_DNA"/>
</dbReference>
<evidence type="ECO:0000313" key="2">
    <source>
        <dbReference type="Proteomes" id="UP000315783"/>
    </source>
</evidence>
<organism evidence="1 2">
    <name type="scientific">Cordyceps javanica</name>
    <dbReference type="NCBI Taxonomy" id="43265"/>
    <lineage>
        <taxon>Eukaryota</taxon>
        <taxon>Fungi</taxon>
        <taxon>Dikarya</taxon>
        <taxon>Ascomycota</taxon>
        <taxon>Pezizomycotina</taxon>
        <taxon>Sordariomycetes</taxon>
        <taxon>Hypocreomycetidae</taxon>
        <taxon>Hypocreales</taxon>
        <taxon>Cordycipitaceae</taxon>
        <taxon>Cordyceps</taxon>
    </lineage>
</organism>
<keyword evidence="2" id="KW-1185">Reference proteome</keyword>
<accession>A0A545USR1</accession>
<gene>
    <name evidence="1" type="ORF">IF1G_09008</name>
</gene>
<protein>
    <submittedName>
        <fullName evidence="1">Uncharacterized protein</fullName>
    </submittedName>
</protein>
<evidence type="ECO:0000313" key="1">
    <source>
        <dbReference type="EMBL" id="TQV92490.1"/>
    </source>
</evidence>
<name>A0A545USR1_9HYPO</name>
<proteinExistence type="predicted"/>
<sequence length="83" mass="9258">MGRFLSKTAPDHKVLSNYWYHHRLPLLGRHSTSNHQDATTCTQTSFPPPHHVASVALFFLHPDAVLLQSDVSCDMDASILTCS</sequence>
<dbReference type="Proteomes" id="UP000315783">
    <property type="component" value="Unassembled WGS sequence"/>
</dbReference>
<reference evidence="1 2" key="1">
    <citation type="journal article" date="2019" name="Appl. Microbiol. Biotechnol.">
        <title>Genome sequence of Isaria javanica and comparative genome analysis insights into family S53 peptidase evolution in fungal entomopathogens.</title>
        <authorList>
            <person name="Lin R."/>
            <person name="Zhang X."/>
            <person name="Xin B."/>
            <person name="Zou M."/>
            <person name="Gao Y."/>
            <person name="Qin F."/>
            <person name="Hu Q."/>
            <person name="Xie B."/>
            <person name="Cheng X."/>
        </authorList>
    </citation>
    <scope>NUCLEOTIDE SEQUENCE [LARGE SCALE GENOMIC DNA]</scope>
    <source>
        <strain evidence="1 2">IJ1G</strain>
    </source>
</reference>